<dbReference type="InterPro" id="IPR023772">
    <property type="entry name" value="DNA-bd_HTH_TetR-type_CS"/>
</dbReference>
<dbReference type="Pfam" id="PF08361">
    <property type="entry name" value="TetR_C_2"/>
    <property type="match status" value="1"/>
</dbReference>
<gene>
    <name evidence="7" type="ORF">CWI73_11325</name>
</gene>
<dbReference type="PROSITE" id="PS01081">
    <property type="entry name" value="HTH_TETR_1"/>
    <property type="match status" value="1"/>
</dbReference>
<evidence type="ECO:0000256" key="4">
    <source>
        <dbReference type="ARBA" id="ARBA00023163"/>
    </source>
</evidence>
<proteinExistence type="predicted"/>
<evidence type="ECO:0000256" key="5">
    <source>
        <dbReference type="PROSITE-ProRule" id="PRU00335"/>
    </source>
</evidence>
<dbReference type="PANTHER" id="PTHR30055">
    <property type="entry name" value="HTH-TYPE TRANSCRIPTIONAL REGULATOR RUTR"/>
    <property type="match status" value="1"/>
</dbReference>
<name>A0A432YM77_9GAMM</name>
<dbReference type="InterPro" id="IPR001647">
    <property type="entry name" value="HTH_TetR"/>
</dbReference>
<comment type="caution">
    <text evidence="7">The sequence shown here is derived from an EMBL/GenBank/DDBJ whole genome shotgun (WGS) entry which is preliminary data.</text>
</comment>
<dbReference type="GO" id="GO:0003700">
    <property type="term" value="F:DNA-binding transcription factor activity"/>
    <property type="evidence" value="ECO:0007669"/>
    <property type="project" value="TreeGrafter"/>
</dbReference>
<sequence length="204" mass="23076">MVRRTKEDAMETRSKLLDAAEALFSEKGVTQTSMMQVAEKAGVTRGAIYHHFENKMDLIESLMGRVKLPIDEMREQISETNEFEILEEIKARSKEFLARVQNEPQVQSLASILLHKCEYIDEVNPIKLRHVSGRNECINDVEGLFQKAIDAGEIAQSVNSRTAVIGLFSLVDGLIYNWLLAPDFFPLVEYGNTAIDTYVKGLPR</sequence>
<dbReference type="Pfam" id="PF00440">
    <property type="entry name" value="TetR_N"/>
    <property type="match status" value="1"/>
</dbReference>
<protein>
    <submittedName>
        <fullName evidence="7">Multidrug transporter AcrB</fullName>
    </submittedName>
</protein>
<dbReference type="RefSeq" id="WP_126752875.1">
    <property type="nucleotide sequence ID" value="NZ_JBHUMT010000003.1"/>
</dbReference>
<dbReference type="InterPro" id="IPR036271">
    <property type="entry name" value="Tet_transcr_reg_TetR-rel_C_sf"/>
</dbReference>
<evidence type="ECO:0000256" key="1">
    <source>
        <dbReference type="ARBA" id="ARBA00022491"/>
    </source>
</evidence>
<organism evidence="7 8">
    <name type="scientific">Idiomarina piscisalsi</name>
    <dbReference type="NCBI Taxonomy" id="1096243"/>
    <lineage>
        <taxon>Bacteria</taxon>
        <taxon>Pseudomonadati</taxon>
        <taxon>Pseudomonadota</taxon>
        <taxon>Gammaproteobacteria</taxon>
        <taxon>Alteromonadales</taxon>
        <taxon>Idiomarinaceae</taxon>
        <taxon>Idiomarina</taxon>
    </lineage>
</organism>
<keyword evidence="1" id="KW-0678">Repressor</keyword>
<dbReference type="InterPro" id="IPR009057">
    <property type="entry name" value="Homeodomain-like_sf"/>
</dbReference>
<evidence type="ECO:0000256" key="2">
    <source>
        <dbReference type="ARBA" id="ARBA00023015"/>
    </source>
</evidence>
<keyword evidence="3 5" id="KW-0238">DNA-binding</keyword>
<dbReference type="SUPFAM" id="SSF46689">
    <property type="entry name" value="Homeodomain-like"/>
    <property type="match status" value="1"/>
</dbReference>
<dbReference type="AlphaFoldDB" id="A0A432YM77"/>
<dbReference type="GO" id="GO:0000976">
    <property type="term" value="F:transcription cis-regulatory region binding"/>
    <property type="evidence" value="ECO:0007669"/>
    <property type="project" value="TreeGrafter"/>
</dbReference>
<keyword evidence="4" id="KW-0804">Transcription</keyword>
<dbReference type="Gene3D" id="1.10.357.10">
    <property type="entry name" value="Tetracycline Repressor, domain 2"/>
    <property type="match status" value="1"/>
</dbReference>
<evidence type="ECO:0000256" key="3">
    <source>
        <dbReference type="ARBA" id="ARBA00023125"/>
    </source>
</evidence>
<dbReference type="InterPro" id="IPR013572">
    <property type="entry name" value="Tscrpt_reg_MAATS_C"/>
</dbReference>
<reference evidence="7 8" key="1">
    <citation type="journal article" date="2011" name="Front. Microbiol.">
        <title>Genomic signatures of strain selection and enhancement in Bacillus atrophaeus var. globigii, a historical biowarfare simulant.</title>
        <authorList>
            <person name="Gibbons H.S."/>
            <person name="Broomall S.M."/>
            <person name="McNew L.A."/>
            <person name="Daligault H."/>
            <person name="Chapman C."/>
            <person name="Bruce D."/>
            <person name="Karavis M."/>
            <person name="Krepps M."/>
            <person name="McGregor P.A."/>
            <person name="Hong C."/>
            <person name="Park K.H."/>
            <person name="Akmal A."/>
            <person name="Feldman A."/>
            <person name="Lin J.S."/>
            <person name="Chang W.E."/>
            <person name="Higgs B.W."/>
            <person name="Demirev P."/>
            <person name="Lindquist J."/>
            <person name="Liem A."/>
            <person name="Fochler E."/>
            <person name="Read T.D."/>
            <person name="Tapia R."/>
            <person name="Johnson S."/>
            <person name="Bishop-Lilly K.A."/>
            <person name="Detter C."/>
            <person name="Han C."/>
            <person name="Sozhamannan S."/>
            <person name="Rosenzweig C.N."/>
            <person name="Skowronski E.W."/>
        </authorList>
    </citation>
    <scope>NUCLEOTIDE SEQUENCE [LARGE SCALE GENOMIC DNA]</scope>
    <source>
        <strain evidence="7 8">TPS4-2</strain>
    </source>
</reference>
<accession>A0A432YM77</accession>
<dbReference type="PROSITE" id="PS50977">
    <property type="entry name" value="HTH_TETR_2"/>
    <property type="match status" value="1"/>
</dbReference>
<dbReference type="Proteomes" id="UP000288361">
    <property type="component" value="Unassembled WGS sequence"/>
</dbReference>
<feature type="domain" description="HTH tetR-type" evidence="6">
    <location>
        <begin position="10"/>
        <end position="70"/>
    </location>
</feature>
<dbReference type="SUPFAM" id="SSF48498">
    <property type="entry name" value="Tetracyclin repressor-like, C-terminal domain"/>
    <property type="match status" value="1"/>
</dbReference>
<evidence type="ECO:0000313" key="7">
    <source>
        <dbReference type="EMBL" id="RUO62053.1"/>
    </source>
</evidence>
<dbReference type="InterPro" id="IPR050109">
    <property type="entry name" value="HTH-type_TetR-like_transc_reg"/>
</dbReference>
<dbReference type="PANTHER" id="PTHR30055:SF240">
    <property type="entry name" value="HTH-TYPE TRANSCRIPTIONAL REGULATOR ACRR"/>
    <property type="match status" value="1"/>
</dbReference>
<keyword evidence="2" id="KW-0805">Transcription regulation</keyword>
<feature type="DNA-binding region" description="H-T-H motif" evidence="5">
    <location>
        <begin position="33"/>
        <end position="52"/>
    </location>
</feature>
<dbReference type="PRINTS" id="PR00455">
    <property type="entry name" value="HTHTETR"/>
</dbReference>
<evidence type="ECO:0000259" key="6">
    <source>
        <dbReference type="PROSITE" id="PS50977"/>
    </source>
</evidence>
<dbReference type="EMBL" id="PIQA01000013">
    <property type="protein sequence ID" value="RUO62053.1"/>
    <property type="molecule type" value="Genomic_DNA"/>
</dbReference>
<evidence type="ECO:0000313" key="8">
    <source>
        <dbReference type="Proteomes" id="UP000288361"/>
    </source>
</evidence>